<evidence type="ECO:0000313" key="1">
    <source>
        <dbReference type="EMBL" id="EKC56899.1"/>
    </source>
</evidence>
<dbReference type="AlphaFoldDB" id="K1SNE4"/>
<name>K1SNE4_9ZZZZ</name>
<protein>
    <submittedName>
        <fullName evidence="1">Fibronectin type III domain protein</fullName>
    </submittedName>
</protein>
<reference evidence="1" key="1">
    <citation type="journal article" date="2013" name="Environ. Microbiol.">
        <title>Microbiota from the distal guts of lean and obese adolescents exhibit partial functional redundancy besides clear differences in community structure.</title>
        <authorList>
            <person name="Ferrer M."/>
            <person name="Ruiz A."/>
            <person name="Lanza F."/>
            <person name="Haange S.B."/>
            <person name="Oberbach A."/>
            <person name="Till H."/>
            <person name="Bargiela R."/>
            <person name="Campoy C."/>
            <person name="Segura M.T."/>
            <person name="Richter M."/>
            <person name="von Bergen M."/>
            <person name="Seifert J."/>
            <person name="Suarez A."/>
        </authorList>
    </citation>
    <scope>NUCLEOTIDE SEQUENCE</scope>
</reference>
<proteinExistence type="predicted"/>
<sequence>MLLAAGASLQANGKSFFPIYDEANSGAWQGIDYDGDPWVFNVSRPYFVTAGLQNRHLSLWASHGRYYYAERDVWKWQRPNLFCTNEDLFTQTIVVPYLIPMLQNAGAIVFTPRERDWQTKEIVVDNDDAVKSVYYFDPGIL</sequence>
<gene>
    <name evidence="1" type="ORF">LEA_14608</name>
</gene>
<comment type="caution">
    <text evidence="1">The sequence shown here is derived from an EMBL/GenBank/DDBJ whole genome shotgun (WGS) entry which is preliminary data.</text>
</comment>
<dbReference type="EMBL" id="AJWY01009947">
    <property type="protein sequence ID" value="EKC56899.1"/>
    <property type="molecule type" value="Genomic_DNA"/>
</dbReference>
<accession>K1SNE4</accession>
<organism evidence="1">
    <name type="scientific">human gut metagenome</name>
    <dbReference type="NCBI Taxonomy" id="408170"/>
    <lineage>
        <taxon>unclassified sequences</taxon>
        <taxon>metagenomes</taxon>
        <taxon>organismal metagenomes</taxon>
    </lineage>
</organism>